<reference evidence="3" key="1">
    <citation type="journal article" date="2023" name="Mol. Phylogenet. Evol.">
        <title>Genome-scale phylogeny and comparative genomics of the fungal order Sordariales.</title>
        <authorList>
            <person name="Hensen N."/>
            <person name="Bonometti L."/>
            <person name="Westerberg I."/>
            <person name="Brannstrom I.O."/>
            <person name="Guillou S."/>
            <person name="Cros-Aarteil S."/>
            <person name="Calhoun S."/>
            <person name="Haridas S."/>
            <person name="Kuo A."/>
            <person name="Mondo S."/>
            <person name="Pangilinan J."/>
            <person name="Riley R."/>
            <person name="LaButti K."/>
            <person name="Andreopoulos B."/>
            <person name="Lipzen A."/>
            <person name="Chen C."/>
            <person name="Yan M."/>
            <person name="Daum C."/>
            <person name="Ng V."/>
            <person name="Clum A."/>
            <person name="Steindorff A."/>
            <person name="Ohm R.A."/>
            <person name="Martin F."/>
            <person name="Silar P."/>
            <person name="Natvig D.O."/>
            <person name="Lalanne C."/>
            <person name="Gautier V."/>
            <person name="Ament-Velasquez S.L."/>
            <person name="Kruys A."/>
            <person name="Hutchinson M.I."/>
            <person name="Powell A.J."/>
            <person name="Barry K."/>
            <person name="Miller A.N."/>
            <person name="Grigoriev I.V."/>
            <person name="Debuchy R."/>
            <person name="Gladieux P."/>
            <person name="Hiltunen Thoren M."/>
            <person name="Johannesson H."/>
        </authorList>
    </citation>
    <scope>NUCLEOTIDE SEQUENCE</scope>
    <source>
        <strain evidence="3">CBS 118394</strain>
    </source>
</reference>
<comment type="caution">
    <text evidence="3">The sequence shown here is derived from an EMBL/GenBank/DDBJ whole genome shotgun (WGS) entry which is preliminary data.</text>
</comment>
<reference evidence="3" key="2">
    <citation type="submission" date="2023-06" db="EMBL/GenBank/DDBJ databases">
        <authorList>
            <consortium name="Lawrence Berkeley National Laboratory"/>
            <person name="Haridas S."/>
            <person name="Hensen N."/>
            <person name="Bonometti L."/>
            <person name="Westerberg I."/>
            <person name="Brannstrom I.O."/>
            <person name="Guillou S."/>
            <person name="Cros-Aarteil S."/>
            <person name="Calhoun S."/>
            <person name="Kuo A."/>
            <person name="Mondo S."/>
            <person name="Pangilinan J."/>
            <person name="Riley R."/>
            <person name="Labutti K."/>
            <person name="Andreopoulos B."/>
            <person name="Lipzen A."/>
            <person name="Chen C."/>
            <person name="Yanf M."/>
            <person name="Daum C."/>
            <person name="Ng V."/>
            <person name="Clum A."/>
            <person name="Steindorff A."/>
            <person name="Ohm R."/>
            <person name="Martin F."/>
            <person name="Silar P."/>
            <person name="Natvig D."/>
            <person name="Lalanne C."/>
            <person name="Gautier V."/>
            <person name="Ament-Velasquez S.L."/>
            <person name="Kruys A."/>
            <person name="Hutchinson M.I."/>
            <person name="Powell A.J."/>
            <person name="Barry K."/>
            <person name="Miller A.N."/>
            <person name="Grigoriev I.V."/>
            <person name="Debuchy R."/>
            <person name="Gladieux P."/>
            <person name="Thoren M.H."/>
            <person name="Johannesson H."/>
        </authorList>
    </citation>
    <scope>NUCLEOTIDE SEQUENCE</scope>
    <source>
        <strain evidence="3">CBS 118394</strain>
    </source>
</reference>
<evidence type="ECO:0000256" key="1">
    <source>
        <dbReference type="SAM" id="MobiDB-lite"/>
    </source>
</evidence>
<evidence type="ECO:0000313" key="3">
    <source>
        <dbReference type="EMBL" id="KAK3316621.1"/>
    </source>
</evidence>
<dbReference type="Proteomes" id="UP001283341">
    <property type="component" value="Unassembled WGS sequence"/>
</dbReference>
<sequence length="199" mass="21561">MRRQHHNRMAIPSLAFFFFLIHLLTPLLATAVPQFPPGAEIQEDTGQVSINGDPTGGGDTGTTTPNLPIKATIFSSSPGPKSCRGHVMLVLDIPPPPQDRVTTTAAQCYNMPAPASCGNFVANKEDGCEVRLFAEENCRLFMNTAVFIPEERAVGGLWRSLSVRCGIPPPDPATLGAPPLQDIMRQKGMGLGRRRSDRR</sequence>
<organism evidence="3 4">
    <name type="scientific">Apodospora peruviana</name>
    <dbReference type="NCBI Taxonomy" id="516989"/>
    <lineage>
        <taxon>Eukaryota</taxon>
        <taxon>Fungi</taxon>
        <taxon>Dikarya</taxon>
        <taxon>Ascomycota</taxon>
        <taxon>Pezizomycotina</taxon>
        <taxon>Sordariomycetes</taxon>
        <taxon>Sordariomycetidae</taxon>
        <taxon>Sordariales</taxon>
        <taxon>Lasiosphaeriaceae</taxon>
        <taxon>Apodospora</taxon>
    </lineage>
</organism>
<keyword evidence="2" id="KW-0732">Signal</keyword>
<feature type="signal peptide" evidence="2">
    <location>
        <begin position="1"/>
        <end position="29"/>
    </location>
</feature>
<proteinExistence type="predicted"/>
<keyword evidence="4" id="KW-1185">Reference proteome</keyword>
<dbReference type="AlphaFoldDB" id="A0AAE0M287"/>
<gene>
    <name evidence="3" type="ORF">B0H66DRAFT_299806</name>
</gene>
<feature type="chain" id="PRO_5042217926" evidence="2">
    <location>
        <begin position="30"/>
        <end position="199"/>
    </location>
</feature>
<name>A0AAE0M287_9PEZI</name>
<evidence type="ECO:0000256" key="2">
    <source>
        <dbReference type="SAM" id="SignalP"/>
    </source>
</evidence>
<accession>A0AAE0M287</accession>
<dbReference type="EMBL" id="JAUEDM010000005">
    <property type="protein sequence ID" value="KAK3316621.1"/>
    <property type="molecule type" value="Genomic_DNA"/>
</dbReference>
<feature type="region of interest" description="Disordered" evidence="1">
    <location>
        <begin position="38"/>
        <end position="63"/>
    </location>
</feature>
<protein>
    <submittedName>
        <fullName evidence="3">Uncharacterized protein</fullName>
    </submittedName>
</protein>
<evidence type="ECO:0000313" key="4">
    <source>
        <dbReference type="Proteomes" id="UP001283341"/>
    </source>
</evidence>